<dbReference type="Pfam" id="PF00158">
    <property type="entry name" value="Sigma54_activat"/>
    <property type="match status" value="1"/>
</dbReference>
<dbReference type="InterPro" id="IPR000014">
    <property type="entry name" value="PAS"/>
</dbReference>
<keyword evidence="1" id="KW-0547">Nucleotide-binding</keyword>
<dbReference type="Gene3D" id="1.10.8.60">
    <property type="match status" value="1"/>
</dbReference>
<dbReference type="FunFam" id="3.40.50.300:FF:000006">
    <property type="entry name" value="DNA-binding transcriptional regulator NtrC"/>
    <property type="match status" value="1"/>
</dbReference>
<name>A0A1M6QEA3_PARC5</name>
<dbReference type="PROSITE" id="PS00688">
    <property type="entry name" value="SIGMA54_INTERACT_3"/>
    <property type="match status" value="1"/>
</dbReference>
<dbReference type="CDD" id="cd00009">
    <property type="entry name" value="AAA"/>
    <property type="match status" value="1"/>
</dbReference>
<evidence type="ECO:0000256" key="5">
    <source>
        <dbReference type="ARBA" id="ARBA00023163"/>
    </source>
</evidence>
<proteinExistence type="predicted"/>
<dbReference type="InterPro" id="IPR003593">
    <property type="entry name" value="AAA+_ATPase"/>
</dbReference>
<evidence type="ECO:0000313" key="8">
    <source>
        <dbReference type="EMBL" id="SHK18572.1"/>
    </source>
</evidence>
<reference evidence="8 9" key="1">
    <citation type="submission" date="2016-11" db="EMBL/GenBank/DDBJ databases">
        <authorList>
            <person name="Jaros S."/>
            <person name="Januszkiewicz K."/>
            <person name="Wedrychowicz H."/>
        </authorList>
    </citation>
    <scope>NUCLEOTIDE SEQUENCE [LARGE SCALE GENOMIC DNA]</scope>
    <source>
        <strain evidence="8 9">DSM 15212</strain>
    </source>
</reference>
<dbReference type="InterPro" id="IPR035965">
    <property type="entry name" value="PAS-like_dom_sf"/>
</dbReference>
<evidence type="ECO:0000259" key="6">
    <source>
        <dbReference type="PROSITE" id="PS50045"/>
    </source>
</evidence>
<dbReference type="PANTHER" id="PTHR32071:SF74">
    <property type="entry name" value="TRANSCRIPTIONAL ACTIVATOR ROCR"/>
    <property type="match status" value="1"/>
</dbReference>
<dbReference type="SUPFAM" id="SSF55785">
    <property type="entry name" value="PYP-like sensor domain (PAS domain)"/>
    <property type="match status" value="1"/>
</dbReference>
<dbReference type="Proteomes" id="UP000184465">
    <property type="component" value="Unassembled WGS sequence"/>
</dbReference>
<gene>
    <name evidence="8" type="ORF">SAMN02745912_02550</name>
</gene>
<dbReference type="InterPro" id="IPR025944">
    <property type="entry name" value="Sigma_54_int_dom_CS"/>
</dbReference>
<dbReference type="SUPFAM" id="SSF46689">
    <property type="entry name" value="Homeodomain-like"/>
    <property type="match status" value="1"/>
</dbReference>
<dbReference type="PROSITE" id="PS50112">
    <property type="entry name" value="PAS"/>
    <property type="match status" value="1"/>
</dbReference>
<evidence type="ECO:0000256" key="3">
    <source>
        <dbReference type="ARBA" id="ARBA00023015"/>
    </source>
</evidence>
<dbReference type="EMBL" id="FRAG01000033">
    <property type="protein sequence ID" value="SHK18572.1"/>
    <property type="molecule type" value="Genomic_DNA"/>
</dbReference>
<keyword evidence="3" id="KW-0805">Transcription regulation</keyword>
<dbReference type="InterPro" id="IPR027417">
    <property type="entry name" value="P-loop_NTPase"/>
</dbReference>
<protein>
    <submittedName>
        <fullName evidence="8">Arginine utilization regulatory protein</fullName>
    </submittedName>
</protein>
<keyword evidence="5" id="KW-0804">Transcription</keyword>
<dbReference type="InterPro" id="IPR058031">
    <property type="entry name" value="AAA_lid_NorR"/>
</dbReference>
<dbReference type="InterPro" id="IPR025943">
    <property type="entry name" value="Sigma_54_int_dom_ATP-bd_2"/>
</dbReference>
<dbReference type="PROSITE" id="PS50045">
    <property type="entry name" value="SIGMA54_INTERACT_4"/>
    <property type="match status" value="1"/>
</dbReference>
<dbReference type="SMART" id="SM00382">
    <property type="entry name" value="AAA"/>
    <property type="match status" value="1"/>
</dbReference>
<dbReference type="Pfam" id="PF13426">
    <property type="entry name" value="PAS_9"/>
    <property type="match status" value="1"/>
</dbReference>
<evidence type="ECO:0000256" key="2">
    <source>
        <dbReference type="ARBA" id="ARBA00022840"/>
    </source>
</evidence>
<evidence type="ECO:0000313" key="9">
    <source>
        <dbReference type="Proteomes" id="UP000184465"/>
    </source>
</evidence>
<dbReference type="InterPro" id="IPR025662">
    <property type="entry name" value="Sigma_54_int_dom_ATP-bd_1"/>
</dbReference>
<evidence type="ECO:0000256" key="4">
    <source>
        <dbReference type="ARBA" id="ARBA00023125"/>
    </source>
</evidence>
<feature type="domain" description="Sigma-54 factor interaction" evidence="6">
    <location>
        <begin position="153"/>
        <end position="381"/>
    </location>
</feature>
<dbReference type="PROSITE" id="PS00675">
    <property type="entry name" value="SIGMA54_INTERACT_1"/>
    <property type="match status" value="1"/>
</dbReference>
<evidence type="ECO:0000259" key="7">
    <source>
        <dbReference type="PROSITE" id="PS50112"/>
    </source>
</evidence>
<dbReference type="RefSeq" id="WP_084112016.1">
    <property type="nucleotide sequence ID" value="NZ_FRAG01000033.1"/>
</dbReference>
<accession>A0A1M6QEA3</accession>
<keyword evidence="4" id="KW-0238">DNA-binding</keyword>
<dbReference type="PROSITE" id="PS00676">
    <property type="entry name" value="SIGMA54_INTERACT_2"/>
    <property type="match status" value="1"/>
</dbReference>
<dbReference type="Pfam" id="PF25601">
    <property type="entry name" value="AAA_lid_14"/>
    <property type="match status" value="1"/>
</dbReference>
<dbReference type="Pfam" id="PF02954">
    <property type="entry name" value="HTH_8"/>
    <property type="match status" value="1"/>
</dbReference>
<dbReference type="CDD" id="cd00130">
    <property type="entry name" value="PAS"/>
    <property type="match status" value="1"/>
</dbReference>
<dbReference type="InterPro" id="IPR002197">
    <property type="entry name" value="HTH_Fis"/>
</dbReference>
<sequence length="483" mass="54495">MCIDIDLLTKFLNDLNEEGIRVVDNDGKILVYNETMAKLEGLEVEEVLGKNLFDILSFSKDKNTLLEVLKTGKPLINELQTYFNKNGKEISTLNSTWPVKQNGQIVGAIEVARDITKIKELTEELLKLKEEPSNNGNRIVSKSKIKKYTFDDIIGKSLNLMYAKKLALRASKTSSNVLIIGESGTGKELFAQSIHNASYRRHKPFIAENCAALPESLLEGLLFGTAKGSFTGAVDRLGFFQQADGGTLMLDEINSMSLGLQSKLLRVMQEGSFRPIGGDKEIKVDVRIIAVTNDDPLKLIREGKLREDLFYRLSVVNLVIPPLRERNGDIDILTDYFIKIFKEKLGKSVKGIDNSVKQLFYRYKWPGNVRELRHVIEGAINLIKDGEKIGIQHLPFYLKSRVTNENGKKDESKRICDNSVLQRMKENKLSLDEYLKKAEEELVMDALKATHGNISKAADILGVTRQGLQYKIKKRLFAQIINE</sequence>
<dbReference type="GO" id="GO:0006355">
    <property type="term" value="P:regulation of DNA-templated transcription"/>
    <property type="evidence" value="ECO:0007669"/>
    <property type="project" value="InterPro"/>
</dbReference>
<dbReference type="STRING" id="1121301.SAMN02745912_02550"/>
<dbReference type="Gene3D" id="3.30.450.20">
    <property type="entry name" value="PAS domain"/>
    <property type="match status" value="1"/>
</dbReference>
<dbReference type="PANTHER" id="PTHR32071">
    <property type="entry name" value="TRANSCRIPTIONAL REGULATORY PROTEIN"/>
    <property type="match status" value="1"/>
</dbReference>
<dbReference type="GO" id="GO:0043565">
    <property type="term" value="F:sequence-specific DNA binding"/>
    <property type="evidence" value="ECO:0007669"/>
    <property type="project" value="InterPro"/>
</dbReference>
<dbReference type="Gene3D" id="1.10.10.60">
    <property type="entry name" value="Homeodomain-like"/>
    <property type="match status" value="1"/>
</dbReference>
<feature type="domain" description="PAS" evidence="7">
    <location>
        <begin position="4"/>
        <end position="70"/>
    </location>
</feature>
<dbReference type="Gene3D" id="3.40.50.300">
    <property type="entry name" value="P-loop containing nucleotide triphosphate hydrolases"/>
    <property type="match status" value="1"/>
</dbReference>
<dbReference type="NCBIfam" id="TIGR00229">
    <property type="entry name" value="sensory_box"/>
    <property type="match status" value="1"/>
</dbReference>
<dbReference type="GO" id="GO:0005524">
    <property type="term" value="F:ATP binding"/>
    <property type="evidence" value="ECO:0007669"/>
    <property type="project" value="UniProtKB-KW"/>
</dbReference>
<keyword evidence="9" id="KW-1185">Reference proteome</keyword>
<dbReference type="InterPro" id="IPR009057">
    <property type="entry name" value="Homeodomain-like_sf"/>
</dbReference>
<dbReference type="InterPro" id="IPR002078">
    <property type="entry name" value="Sigma_54_int"/>
</dbReference>
<organism evidence="8 9">
    <name type="scientific">Paramaledivibacter caminithermalis (strain DSM 15212 / CIP 107654 / DViRD3)</name>
    <name type="common">Clostridium caminithermale</name>
    <dbReference type="NCBI Taxonomy" id="1121301"/>
    <lineage>
        <taxon>Bacteria</taxon>
        <taxon>Bacillati</taxon>
        <taxon>Bacillota</taxon>
        <taxon>Clostridia</taxon>
        <taxon>Peptostreptococcales</taxon>
        <taxon>Caminicellaceae</taxon>
        <taxon>Paramaledivibacter</taxon>
    </lineage>
</organism>
<dbReference type="SUPFAM" id="SSF52540">
    <property type="entry name" value="P-loop containing nucleoside triphosphate hydrolases"/>
    <property type="match status" value="1"/>
</dbReference>
<keyword evidence="2" id="KW-0067">ATP-binding</keyword>
<evidence type="ECO:0000256" key="1">
    <source>
        <dbReference type="ARBA" id="ARBA00022741"/>
    </source>
</evidence>
<dbReference type="PRINTS" id="PR01590">
    <property type="entry name" value="HTHFIS"/>
</dbReference>
<dbReference type="AlphaFoldDB" id="A0A1M6QEA3"/>
<dbReference type="OrthoDB" id="9803970at2"/>